<evidence type="ECO:0000313" key="3">
    <source>
        <dbReference type="Proteomes" id="UP000093199"/>
    </source>
</evidence>
<accession>A0A1C0Y6L2</accession>
<dbReference type="InterPro" id="IPR037523">
    <property type="entry name" value="VOC_core"/>
</dbReference>
<name>A0A1C0Y6L2_9BACL</name>
<dbReference type="OrthoDB" id="8018325at2"/>
<dbReference type="Gene3D" id="3.10.180.10">
    <property type="entry name" value="2,3-Dihydroxybiphenyl 1,2-Dioxygenase, domain 1"/>
    <property type="match status" value="1"/>
</dbReference>
<dbReference type="STRING" id="33978.A6M13_05210"/>
<keyword evidence="3" id="KW-1185">Reference proteome</keyword>
<dbReference type="EMBL" id="MASJ01000039">
    <property type="protein sequence ID" value="OCS82800.1"/>
    <property type="molecule type" value="Genomic_DNA"/>
</dbReference>
<dbReference type="SUPFAM" id="SSF54593">
    <property type="entry name" value="Glyoxalase/Bleomycin resistance protein/Dihydroxybiphenyl dioxygenase"/>
    <property type="match status" value="1"/>
</dbReference>
<sequence length="229" mass="26193">MHIQKVVLHTAHLEELYTFYTQQLQLPLIEKSATYFSICAGETTLIFTQSTTGQPFYHYAFDIPSTQFDEAKTWIQQRVPLLTEKGEDEVYFATIDAKSLYFEDPAGNIVEFIARLHANEGHTAPFSEASILRMSEMSLVVADKVAAAKQLEDVQVVPRNGDRVDPDGGLYFLTQQNMPIYLLLVSPFRRWFFSTKEALIFPQSIYLKDGTKIDIDEQHKLHVTKPLLL</sequence>
<dbReference type="AlphaFoldDB" id="A0A1C0Y6L2"/>
<dbReference type="Proteomes" id="UP000093199">
    <property type="component" value="Unassembled WGS sequence"/>
</dbReference>
<dbReference type="RefSeq" id="WP_066547251.1">
    <property type="nucleotide sequence ID" value="NZ_MASJ01000039.1"/>
</dbReference>
<comment type="caution">
    <text evidence="2">The sequence shown here is derived from an EMBL/GenBank/DDBJ whole genome shotgun (WGS) entry which is preliminary data.</text>
</comment>
<dbReference type="InterPro" id="IPR029068">
    <property type="entry name" value="Glyas_Bleomycin-R_OHBP_Dase"/>
</dbReference>
<reference evidence="2 3" key="1">
    <citation type="submission" date="2016-07" db="EMBL/GenBank/DDBJ databases">
        <title>Caryophanon tenue genome sequencing.</title>
        <authorList>
            <person name="Verma A."/>
            <person name="Pal Y."/>
            <person name="Krishnamurthi S."/>
        </authorList>
    </citation>
    <scope>NUCLEOTIDE SEQUENCE [LARGE SCALE GENOMIC DNA]</scope>
    <source>
        <strain evidence="2 3">DSM 14152</strain>
    </source>
</reference>
<protein>
    <recommendedName>
        <fullName evidence="1">VOC domain-containing protein</fullName>
    </recommendedName>
</protein>
<dbReference type="PROSITE" id="PS51819">
    <property type="entry name" value="VOC"/>
    <property type="match status" value="1"/>
</dbReference>
<organism evidence="2 3">
    <name type="scientific">Caryophanon tenue</name>
    <dbReference type="NCBI Taxonomy" id="33978"/>
    <lineage>
        <taxon>Bacteria</taxon>
        <taxon>Bacillati</taxon>
        <taxon>Bacillota</taxon>
        <taxon>Bacilli</taxon>
        <taxon>Bacillales</taxon>
        <taxon>Caryophanaceae</taxon>
        <taxon>Caryophanon</taxon>
    </lineage>
</organism>
<feature type="domain" description="VOC" evidence="1">
    <location>
        <begin position="2"/>
        <end position="115"/>
    </location>
</feature>
<gene>
    <name evidence="2" type="ORF">A6M13_05210</name>
</gene>
<proteinExistence type="predicted"/>
<evidence type="ECO:0000313" key="2">
    <source>
        <dbReference type="EMBL" id="OCS82800.1"/>
    </source>
</evidence>
<evidence type="ECO:0000259" key="1">
    <source>
        <dbReference type="PROSITE" id="PS51819"/>
    </source>
</evidence>